<evidence type="ECO:0000256" key="1">
    <source>
        <dbReference type="ARBA" id="ARBA00004442"/>
    </source>
</evidence>
<dbReference type="InterPro" id="IPR011990">
    <property type="entry name" value="TPR-like_helical_dom_sf"/>
</dbReference>
<evidence type="ECO:0000313" key="9">
    <source>
        <dbReference type="Proteomes" id="UP000293874"/>
    </source>
</evidence>
<dbReference type="InterPro" id="IPR033985">
    <property type="entry name" value="SusD-like_N"/>
</dbReference>
<proteinExistence type="inferred from homology"/>
<dbReference type="InterPro" id="IPR012944">
    <property type="entry name" value="SusD_RagB_dom"/>
</dbReference>
<sequence>MQSRSSFLFWGILSVSILGGTSSCNKFLEEKPITEYTADNFFVDKTTLDAGIVGIYSSAKDLFGVYTNTPLFMTQLGTDEAMFKGTSGVRFSFDRHSFSPREGSIYEYWLRHYEIAARANTIIDAAARVSSISETDRNMITGEARFVRAFVYFRLVQAFGELPIIDKPIKGGFDYSLPRRPIRDVYDFIVNDLVYAATEGVLSKQKTNNGHANHWAAKTLLGKVYLTMASAKETALTKTTGKVDGYKDIPADITELYGKARDVLGDVKDNSGASLLPVYGDVFTIENKNVNAESLFELQFAATVPYGTQWTKEYGMIAAGGQINGNPAYYTNSMIGQCNLVYVPKFYKYYKSGPKVTDYDKRRVWNLADSIVNIANNVPASLTYIWGTLYNPDKYNQTILGRCGVTKYRWGASWRASSQYLYSNCPNNVIVLRYADVLLMFAEADFKSTGTISAEGLEAINRVRQRARGLKPNGTPVTEAETPGFNNYTASDINIDEILKERARELCFEFQRWFDLARTGKFEYFLELTRPANDANIVNTATSFDPATHYLFPIPQSEIDLSTNKEQFRQNPNY</sequence>
<dbReference type="GO" id="GO:0009279">
    <property type="term" value="C:cell outer membrane"/>
    <property type="evidence" value="ECO:0007669"/>
    <property type="project" value="UniProtKB-SubCell"/>
</dbReference>
<evidence type="ECO:0000259" key="6">
    <source>
        <dbReference type="Pfam" id="PF07980"/>
    </source>
</evidence>
<organism evidence="8 9">
    <name type="scientific">Pseudobacter ginsenosidimutans</name>
    <dbReference type="NCBI Taxonomy" id="661488"/>
    <lineage>
        <taxon>Bacteria</taxon>
        <taxon>Pseudomonadati</taxon>
        <taxon>Bacteroidota</taxon>
        <taxon>Chitinophagia</taxon>
        <taxon>Chitinophagales</taxon>
        <taxon>Chitinophagaceae</taxon>
        <taxon>Pseudobacter</taxon>
    </lineage>
</organism>
<reference evidence="8 9" key="1">
    <citation type="submission" date="2019-02" db="EMBL/GenBank/DDBJ databases">
        <title>Genomic Encyclopedia of Type Strains, Phase IV (KMG-IV): sequencing the most valuable type-strain genomes for metagenomic binning, comparative biology and taxonomic classification.</title>
        <authorList>
            <person name="Goeker M."/>
        </authorList>
    </citation>
    <scope>NUCLEOTIDE SEQUENCE [LARGE SCALE GENOMIC DNA]</scope>
    <source>
        <strain evidence="8 9">DSM 18116</strain>
    </source>
</reference>
<protein>
    <submittedName>
        <fullName evidence="8">Putative outer membrane starch-binding protein</fullName>
    </submittedName>
</protein>
<evidence type="ECO:0000256" key="3">
    <source>
        <dbReference type="ARBA" id="ARBA00022729"/>
    </source>
</evidence>
<comment type="similarity">
    <text evidence="2">Belongs to the SusD family.</text>
</comment>
<feature type="domain" description="SusD-like N-terminal" evidence="7">
    <location>
        <begin position="26"/>
        <end position="226"/>
    </location>
</feature>
<feature type="domain" description="RagB/SusD" evidence="6">
    <location>
        <begin position="355"/>
        <end position="574"/>
    </location>
</feature>
<keyword evidence="5" id="KW-0998">Cell outer membrane</keyword>
<accession>A0A4Q7N1P1</accession>
<comment type="caution">
    <text evidence="8">The sequence shown here is derived from an EMBL/GenBank/DDBJ whole genome shotgun (WGS) entry which is preliminary data.</text>
</comment>
<evidence type="ECO:0000256" key="4">
    <source>
        <dbReference type="ARBA" id="ARBA00023136"/>
    </source>
</evidence>
<dbReference type="AlphaFoldDB" id="A0A4Q7N1P1"/>
<gene>
    <name evidence="8" type="ORF">EV199_0387</name>
</gene>
<name>A0A4Q7N1P1_9BACT</name>
<evidence type="ECO:0000259" key="7">
    <source>
        <dbReference type="Pfam" id="PF14322"/>
    </source>
</evidence>
<dbReference type="Proteomes" id="UP000293874">
    <property type="component" value="Unassembled WGS sequence"/>
</dbReference>
<dbReference type="PROSITE" id="PS51257">
    <property type="entry name" value="PROKAR_LIPOPROTEIN"/>
    <property type="match status" value="1"/>
</dbReference>
<dbReference type="Gene3D" id="1.25.40.390">
    <property type="match status" value="1"/>
</dbReference>
<evidence type="ECO:0000313" key="8">
    <source>
        <dbReference type="EMBL" id="RZS74539.1"/>
    </source>
</evidence>
<dbReference type="RefSeq" id="WP_130538997.1">
    <property type="nucleotide sequence ID" value="NZ_SGXA01000001.1"/>
</dbReference>
<dbReference type="EMBL" id="SGXA01000001">
    <property type="protein sequence ID" value="RZS74539.1"/>
    <property type="molecule type" value="Genomic_DNA"/>
</dbReference>
<evidence type="ECO:0000256" key="5">
    <source>
        <dbReference type="ARBA" id="ARBA00023237"/>
    </source>
</evidence>
<evidence type="ECO:0000256" key="2">
    <source>
        <dbReference type="ARBA" id="ARBA00006275"/>
    </source>
</evidence>
<dbReference type="SUPFAM" id="SSF48452">
    <property type="entry name" value="TPR-like"/>
    <property type="match status" value="1"/>
</dbReference>
<keyword evidence="9" id="KW-1185">Reference proteome</keyword>
<comment type="subcellular location">
    <subcellularLocation>
        <location evidence="1">Cell outer membrane</location>
    </subcellularLocation>
</comment>
<dbReference type="Pfam" id="PF14322">
    <property type="entry name" value="SusD-like_3"/>
    <property type="match status" value="1"/>
</dbReference>
<keyword evidence="3" id="KW-0732">Signal</keyword>
<dbReference type="Pfam" id="PF07980">
    <property type="entry name" value="SusD_RagB"/>
    <property type="match status" value="1"/>
</dbReference>
<keyword evidence="4" id="KW-0472">Membrane</keyword>